<dbReference type="SUPFAM" id="SSF53335">
    <property type="entry name" value="S-adenosyl-L-methionine-dependent methyltransferases"/>
    <property type="match status" value="1"/>
</dbReference>
<protein>
    <submittedName>
        <fullName evidence="1">O-methyltransferase</fullName>
    </submittedName>
</protein>
<evidence type="ECO:0000313" key="1">
    <source>
        <dbReference type="EMBL" id="GGH83048.1"/>
    </source>
</evidence>
<comment type="caution">
    <text evidence="1">The sequence shown here is derived from an EMBL/GenBank/DDBJ whole genome shotgun (WGS) entry which is preliminary data.</text>
</comment>
<dbReference type="EMBL" id="BMIB01000008">
    <property type="protein sequence ID" value="GGH83048.1"/>
    <property type="molecule type" value="Genomic_DNA"/>
</dbReference>
<organism evidence="1 2">
    <name type="scientific">Filimonas zeae</name>
    <dbReference type="NCBI Taxonomy" id="1737353"/>
    <lineage>
        <taxon>Bacteria</taxon>
        <taxon>Pseudomonadati</taxon>
        <taxon>Bacteroidota</taxon>
        <taxon>Chitinophagia</taxon>
        <taxon>Chitinophagales</taxon>
        <taxon>Chitinophagaceae</taxon>
        <taxon>Filimonas</taxon>
    </lineage>
</organism>
<name>A0A917J3X7_9BACT</name>
<reference evidence="1" key="1">
    <citation type="journal article" date="2014" name="Int. J. Syst. Evol. Microbiol.">
        <title>Complete genome sequence of Corynebacterium casei LMG S-19264T (=DSM 44701T), isolated from a smear-ripened cheese.</title>
        <authorList>
            <consortium name="US DOE Joint Genome Institute (JGI-PGF)"/>
            <person name="Walter F."/>
            <person name="Albersmeier A."/>
            <person name="Kalinowski J."/>
            <person name="Ruckert C."/>
        </authorList>
    </citation>
    <scope>NUCLEOTIDE SEQUENCE</scope>
    <source>
        <strain evidence="1">CGMCC 1.15290</strain>
    </source>
</reference>
<proteinExistence type="predicted"/>
<gene>
    <name evidence="1" type="ORF">GCM10011379_57860</name>
</gene>
<dbReference type="AlphaFoldDB" id="A0A917J3X7"/>
<keyword evidence="2" id="KW-1185">Reference proteome</keyword>
<dbReference type="InterPro" id="IPR029063">
    <property type="entry name" value="SAM-dependent_MTases_sf"/>
</dbReference>
<dbReference type="CDD" id="cd02440">
    <property type="entry name" value="AdoMet_MTases"/>
    <property type="match status" value="1"/>
</dbReference>
<evidence type="ECO:0000313" key="2">
    <source>
        <dbReference type="Proteomes" id="UP000627292"/>
    </source>
</evidence>
<dbReference type="Proteomes" id="UP000627292">
    <property type="component" value="Unassembled WGS sequence"/>
</dbReference>
<accession>A0A917J3X7</accession>
<sequence length="266" mass="29992">MYSKFQLSLRYIQYWLRSSNSKGHGVHSPFVFSFITDVLNDKGSYYCYQPIESLRAALQQDNTELEIADFGAGSRVNSSKRRKVSSIASSALKPAKYSQLMFRMVNYYQPAIVLELGTSLGITSSYLASGNPAAKVITMEGAPAIATVARNNFASLRLANISLVEGNFDETLPGTLAKLPAPVDFAFVDGNHRYQPTMDYFNQLLAVSHDHTIIILDDIHWSSEMEQVWEEVKQHPAVTMTIDLFFIGIVLMRKEFKIKQHFSVRF</sequence>
<dbReference type="RefSeq" id="WP_188959289.1">
    <property type="nucleotide sequence ID" value="NZ_BMIB01000008.1"/>
</dbReference>
<dbReference type="Gene3D" id="3.40.50.150">
    <property type="entry name" value="Vaccinia Virus protein VP39"/>
    <property type="match status" value="1"/>
</dbReference>
<reference evidence="1" key="2">
    <citation type="submission" date="2020-09" db="EMBL/GenBank/DDBJ databases">
        <authorList>
            <person name="Sun Q."/>
            <person name="Zhou Y."/>
        </authorList>
    </citation>
    <scope>NUCLEOTIDE SEQUENCE</scope>
    <source>
        <strain evidence="1">CGMCC 1.15290</strain>
    </source>
</reference>
<dbReference type="Pfam" id="PF13578">
    <property type="entry name" value="Methyltransf_24"/>
    <property type="match status" value="1"/>
</dbReference>